<keyword evidence="3" id="KW-1185">Reference proteome</keyword>
<evidence type="ECO:0000313" key="3">
    <source>
        <dbReference type="Proteomes" id="UP000789375"/>
    </source>
</evidence>
<dbReference type="GO" id="GO:0015074">
    <property type="term" value="P:DNA integration"/>
    <property type="evidence" value="ECO:0007669"/>
    <property type="project" value="InterPro"/>
</dbReference>
<reference evidence="2" key="1">
    <citation type="submission" date="2021-06" db="EMBL/GenBank/DDBJ databases">
        <authorList>
            <person name="Kallberg Y."/>
            <person name="Tangrot J."/>
            <person name="Rosling A."/>
        </authorList>
    </citation>
    <scope>NUCLEOTIDE SEQUENCE</scope>
    <source>
        <strain evidence="2">87-6 pot B 2015</strain>
    </source>
</reference>
<dbReference type="EMBL" id="CAJVPP010017977">
    <property type="protein sequence ID" value="CAG8734154.1"/>
    <property type="molecule type" value="Genomic_DNA"/>
</dbReference>
<dbReference type="GO" id="GO:0003677">
    <property type="term" value="F:DNA binding"/>
    <property type="evidence" value="ECO:0007669"/>
    <property type="project" value="InterPro"/>
</dbReference>
<gene>
    <name evidence="2" type="ORF">FMOSSE_LOCUS15797</name>
</gene>
<dbReference type="Pfam" id="PF01498">
    <property type="entry name" value="HTH_Tnp_Tc3_2"/>
    <property type="match status" value="1"/>
</dbReference>
<protein>
    <submittedName>
        <fullName evidence="2">4784_t:CDS:1</fullName>
    </submittedName>
</protein>
<organism evidence="2 3">
    <name type="scientific">Funneliformis mosseae</name>
    <name type="common">Endomycorrhizal fungus</name>
    <name type="synonym">Glomus mosseae</name>
    <dbReference type="NCBI Taxonomy" id="27381"/>
    <lineage>
        <taxon>Eukaryota</taxon>
        <taxon>Fungi</taxon>
        <taxon>Fungi incertae sedis</taxon>
        <taxon>Mucoromycota</taxon>
        <taxon>Glomeromycotina</taxon>
        <taxon>Glomeromycetes</taxon>
        <taxon>Glomerales</taxon>
        <taxon>Glomeraceae</taxon>
        <taxon>Funneliformis</taxon>
    </lineage>
</organism>
<name>A0A9N9NI57_FUNMO</name>
<feature type="non-terminal residue" evidence="2">
    <location>
        <position position="1"/>
    </location>
</feature>
<sequence>NVGLNVSTTTASNYLHKAGIKSHVAVKKPFISDENQKKQLI</sequence>
<proteinExistence type="predicted"/>
<evidence type="ECO:0000259" key="1">
    <source>
        <dbReference type="Pfam" id="PF01498"/>
    </source>
</evidence>
<dbReference type="InterPro" id="IPR002492">
    <property type="entry name" value="Transposase_Tc1-like"/>
</dbReference>
<accession>A0A9N9NI57</accession>
<dbReference type="Proteomes" id="UP000789375">
    <property type="component" value="Unassembled WGS sequence"/>
</dbReference>
<dbReference type="GO" id="GO:0006313">
    <property type="term" value="P:DNA transposition"/>
    <property type="evidence" value="ECO:0007669"/>
    <property type="project" value="InterPro"/>
</dbReference>
<feature type="domain" description="Transposase Tc1-like" evidence="1">
    <location>
        <begin position="2"/>
        <end position="38"/>
    </location>
</feature>
<dbReference type="AlphaFoldDB" id="A0A9N9NI57"/>
<evidence type="ECO:0000313" key="2">
    <source>
        <dbReference type="EMBL" id="CAG8734154.1"/>
    </source>
</evidence>
<comment type="caution">
    <text evidence="2">The sequence shown here is derived from an EMBL/GenBank/DDBJ whole genome shotgun (WGS) entry which is preliminary data.</text>
</comment>